<dbReference type="InterPro" id="IPR038765">
    <property type="entry name" value="Papain-like_cys_pep_sf"/>
</dbReference>
<evidence type="ECO:0000313" key="5">
    <source>
        <dbReference type="EMBL" id="WOH02115.1"/>
    </source>
</evidence>
<evidence type="ECO:0000256" key="3">
    <source>
        <dbReference type="ARBA" id="ARBA00022801"/>
    </source>
</evidence>
<keyword evidence="2" id="KW-0645">Protease</keyword>
<protein>
    <recommendedName>
        <fullName evidence="4">Ubiquitin-like protease family profile domain-containing protein</fullName>
    </recommendedName>
</protein>
<evidence type="ECO:0000256" key="1">
    <source>
        <dbReference type="ARBA" id="ARBA00005234"/>
    </source>
</evidence>
<dbReference type="Gene3D" id="3.40.395.10">
    <property type="entry name" value="Adenoviral Proteinase, Chain A"/>
    <property type="match status" value="1"/>
</dbReference>
<reference evidence="5" key="1">
    <citation type="journal article" date="2016" name="Nat. Genet.">
        <title>A high-quality carrot genome assembly provides new insights into carotenoid accumulation and asterid genome evolution.</title>
        <authorList>
            <person name="Iorizzo M."/>
            <person name="Ellison S."/>
            <person name="Senalik D."/>
            <person name="Zeng P."/>
            <person name="Satapoomin P."/>
            <person name="Huang J."/>
            <person name="Bowman M."/>
            <person name="Iovene M."/>
            <person name="Sanseverino W."/>
            <person name="Cavagnaro P."/>
            <person name="Yildiz M."/>
            <person name="Macko-Podgorni A."/>
            <person name="Moranska E."/>
            <person name="Grzebelus E."/>
            <person name="Grzebelus D."/>
            <person name="Ashrafi H."/>
            <person name="Zheng Z."/>
            <person name="Cheng S."/>
            <person name="Spooner D."/>
            <person name="Van Deynze A."/>
            <person name="Simon P."/>
        </authorList>
    </citation>
    <scope>NUCLEOTIDE SEQUENCE</scope>
    <source>
        <tissue evidence="5">Leaf</tissue>
    </source>
</reference>
<evidence type="ECO:0000313" key="6">
    <source>
        <dbReference type="Proteomes" id="UP000077755"/>
    </source>
</evidence>
<sequence length="178" mass="20974">MIFFPNFRMQKEMTKVKMSMANELIDTKLLFDTELNLALQKYPTNKQLLDIKNIAFFPICAFEHYYLIVYHLKNWSYEIIDNIDRSKIDPKKCYGEKPKILHSHFVKYLHAKGHVGISGKVKKMKPSYLNLPWQTRNNSIDCGVFLMRHMESYKGDLKSWSTGLNEEKVKKSQCSLTL</sequence>
<proteinExistence type="inferred from homology"/>
<feature type="domain" description="Ubiquitin-like protease family profile" evidence="4">
    <location>
        <begin position="1"/>
        <end position="153"/>
    </location>
</feature>
<dbReference type="Proteomes" id="UP000077755">
    <property type="component" value="Chromosome 5"/>
</dbReference>
<accession>A0AAF0X5Z5</accession>
<name>A0AAF0X5Z5_DAUCS</name>
<dbReference type="AlphaFoldDB" id="A0AAF0X5Z5"/>
<dbReference type="PROSITE" id="PS50600">
    <property type="entry name" value="ULP_PROTEASE"/>
    <property type="match status" value="1"/>
</dbReference>
<dbReference type="GO" id="GO:0006508">
    <property type="term" value="P:proteolysis"/>
    <property type="evidence" value="ECO:0007669"/>
    <property type="project" value="UniProtKB-KW"/>
</dbReference>
<evidence type="ECO:0000259" key="4">
    <source>
        <dbReference type="PROSITE" id="PS50600"/>
    </source>
</evidence>
<gene>
    <name evidence="5" type="ORF">DCAR_0521503</name>
</gene>
<comment type="similarity">
    <text evidence="1">Belongs to the peptidase C48 family.</text>
</comment>
<organism evidence="5 6">
    <name type="scientific">Daucus carota subsp. sativus</name>
    <name type="common">Carrot</name>
    <dbReference type="NCBI Taxonomy" id="79200"/>
    <lineage>
        <taxon>Eukaryota</taxon>
        <taxon>Viridiplantae</taxon>
        <taxon>Streptophyta</taxon>
        <taxon>Embryophyta</taxon>
        <taxon>Tracheophyta</taxon>
        <taxon>Spermatophyta</taxon>
        <taxon>Magnoliopsida</taxon>
        <taxon>eudicotyledons</taxon>
        <taxon>Gunneridae</taxon>
        <taxon>Pentapetalae</taxon>
        <taxon>asterids</taxon>
        <taxon>campanulids</taxon>
        <taxon>Apiales</taxon>
        <taxon>Apiaceae</taxon>
        <taxon>Apioideae</taxon>
        <taxon>Scandiceae</taxon>
        <taxon>Daucinae</taxon>
        <taxon>Daucus</taxon>
        <taxon>Daucus sect. Daucus</taxon>
    </lineage>
</organism>
<reference evidence="5" key="2">
    <citation type="submission" date="2022-03" db="EMBL/GenBank/DDBJ databases">
        <title>Draft title - Genomic analysis of global carrot germplasm unveils the trajectory of domestication and the origin of high carotenoid orange carrot.</title>
        <authorList>
            <person name="Iorizzo M."/>
            <person name="Ellison S."/>
            <person name="Senalik D."/>
            <person name="Macko-Podgorni A."/>
            <person name="Grzebelus D."/>
            <person name="Bostan H."/>
            <person name="Rolling W."/>
            <person name="Curaba J."/>
            <person name="Simon P."/>
        </authorList>
    </citation>
    <scope>NUCLEOTIDE SEQUENCE</scope>
    <source>
        <tissue evidence="5">Leaf</tissue>
    </source>
</reference>
<dbReference type="InterPro" id="IPR003653">
    <property type="entry name" value="Peptidase_C48_C"/>
</dbReference>
<dbReference type="GO" id="GO:0008234">
    <property type="term" value="F:cysteine-type peptidase activity"/>
    <property type="evidence" value="ECO:0007669"/>
    <property type="project" value="InterPro"/>
</dbReference>
<dbReference type="EMBL" id="CP093347">
    <property type="protein sequence ID" value="WOH02115.1"/>
    <property type="molecule type" value="Genomic_DNA"/>
</dbReference>
<keyword evidence="3" id="KW-0378">Hydrolase</keyword>
<dbReference type="SUPFAM" id="SSF54001">
    <property type="entry name" value="Cysteine proteinases"/>
    <property type="match status" value="1"/>
</dbReference>
<keyword evidence="6" id="KW-1185">Reference proteome</keyword>
<evidence type="ECO:0000256" key="2">
    <source>
        <dbReference type="ARBA" id="ARBA00022670"/>
    </source>
</evidence>